<evidence type="ECO:0000313" key="1">
    <source>
        <dbReference type="EMBL" id="XDV68318.1"/>
    </source>
</evidence>
<dbReference type="AlphaFoldDB" id="A0AB39YGF2"/>
<organism evidence="1">
    <name type="scientific">Streptomyces sp. R33</name>
    <dbReference type="NCBI Taxonomy" id="3238629"/>
    <lineage>
        <taxon>Bacteria</taxon>
        <taxon>Bacillati</taxon>
        <taxon>Actinomycetota</taxon>
        <taxon>Actinomycetes</taxon>
        <taxon>Kitasatosporales</taxon>
        <taxon>Streptomycetaceae</taxon>
        <taxon>Streptomyces</taxon>
    </lineage>
</organism>
<dbReference type="EMBL" id="CP165727">
    <property type="protein sequence ID" value="XDV68318.1"/>
    <property type="molecule type" value="Genomic_DNA"/>
</dbReference>
<protein>
    <submittedName>
        <fullName evidence="1">Uncharacterized protein</fullName>
    </submittedName>
</protein>
<name>A0AB39YGF2_9ACTN</name>
<dbReference type="RefSeq" id="WP_369779855.1">
    <property type="nucleotide sequence ID" value="NZ_CP165727.1"/>
</dbReference>
<proteinExistence type="predicted"/>
<reference evidence="1" key="1">
    <citation type="submission" date="2024-08" db="EMBL/GenBank/DDBJ databases">
        <authorList>
            <person name="Yu S.T."/>
        </authorList>
    </citation>
    <scope>NUCLEOTIDE SEQUENCE</scope>
    <source>
        <strain evidence="1">R33</strain>
    </source>
</reference>
<gene>
    <name evidence="1" type="ORF">AB5J51_38025</name>
</gene>
<accession>A0AB39YGF2</accession>
<sequence length="89" mass="9551">MDTDLTDTRGVVSLLSELKEAGAQEAVQRLLARQPAAHADLTSPLGIVLLSALMEAGTKENVIPKYGRETDGRTAAPWTWSELYNGPSV</sequence>